<dbReference type="SMART" id="SM00174">
    <property type="entry name" value="RHO"/>
    <property type="match status" value="1"/>
</dbReference>
<dbReference type="OrthoDB" id="14491at2759"/>
<dbReference type="VEuPathDB" id="AmoebaDB:ACA1_289860"/>
<dbReference type="PROSITE" id="PS51420">
    <property type="entry name" value="RHO"/>
    <property type="match status" value="1"/>
</dbReference>
<evidence type="ECO:0000313" key="8">
    <source>
        <dbReference type="EMBL" id="ELR25233.1"/>
    </source>
</evidence>
<keyword evidence="7" id="KW-0472">Membrane</keyword>
<dbReference type="EC" id="3.6.5.2" evidence="2"/>
<dbReference type="GO" id="GO:0005525">
    <property type="term" value="F:GTP binding"/>
    <property type="evidence" value="ECO:0007669"/>
    <property type="project" value="UniProtKB-KW"/>
</dbReference>
<keyword evidence="5" id="KW-0378">Hydrolase</keyword>
<keyword evidence="6" id="KW-0342">GTP-binding</keyword>
<organism evidence="8 9">
    <name type="scientific">Acanthamoeba castellanii (strain ATCC 30010 / Neff)</name>
    <dbReference type="NCBI Taxonomy" id="1257118"/>
    <lineage>
        <taxon>Eukaryota</taxon>
        <taxon>Amoebozoa</taxon>
        <taxon>Discosea</taxon>
        <taxon>Longamoebia</taxon>
        <taxon>Centramoebida</taxon>
        <taxon>Acanthamoebidae</taxon>
        <taxon>Acanthamoeba</taxon>
    </lineage>
</organism>
<dbReference type="SUPFAM" id="SSF52540">
    <property type="entry name" value="P-loop containing nucleoside triphosphate hydrolases"/>
    <property type="match status" value="1"/>
</dbReference>
<keyword evidence="4" id="KW-0547">Nucleotide-binding</keyword>
<dbReference type="GO" id="GO:0007165">
    <property type="term" value="P:signal transduction"/>
    <property type="evidence" value="ECO:0007669"/>
    <property type="project" value="InterPro"/>
</dbReference>
<evidence type="ECO:0000256" key="6">
    <source>
        <dbReference type="ARBA" id="ARBA00023134"/>
    </source>
</evidence>
<evidence type="ECO:0000256" key="7">
    <source>
        <dbReference type="ARBA" id="ARBA00023136"/>
    </source>
</evidence>
<evidence type="ECO:0000313" key="9">
    <source>
        <dbReference type="Proteomes" id="UP000011083"/>
    </source>
</evidence>
<accession>L8HKN5</accession>
<reference evidence="8 9" key="1">
    <citation type="journal article" date="2013" name="Genome Biol.">
        <title>Genome of Acanthamoeba castellanii highlights extensive lateral gene transfer and early evolution of tyrosine kinase signaling.</title>
        <authorList>
            <person name="Clarke M."/>
            <person name="Lohan A.J."/>
            <person name="Liu B."/>
            <person name="Lagkouvardos I."/>
            <person name="Roy S."/>
            <person name="Zafar N."/>
            <person name="Bertelli C."/>
            <person name="Schilde C."/>
            <person name="Kianianmomeni A."/>
            <person name="Burglin T.R."/>
            <person name="Frech C."/>
            <person name="Turcotte B."/>
            <person name="Kopec K.O."/>
            <person name="Synnott J.M."/>
            <person name="Choo C."/>
            <person name="Paponov I."/>
            <person name="Finkler A."/>
            <person name="Soon Heng Tan C."/>
            <person name="Hutchins A.P."/>
            <person name="Weinmeier T."/>
            <person name="Rattei T."/>
            <person name="Chu J.S."/>
            <person name="Gimenez G."/>
            <person name="Irimia M."/>
            <person name="Rigden D.J."/>
            <person name="Fitzpatrick D.A."/>
            <person name="Lorenzo-Morales J."/>
            <person name="Bateman A."/>
            <person name="Chiu C.H."/>
            <person name="Tang P."/>
            <person name="Hegemann P."/>
            <person name="Fromm H."/>
            <person name="Raoult D."/>
            <person name="Greub G."/>
            <person name="Miranda-Saavedra D."/>
            <person name="Chen N."/>
            <person name="Nash P."/>
            <person name="Ginger M.L."/>
            <person name="Horn M."/>
            <person name="Schaap P."/>
            <person name="Caler L."/>
            <person name="Loftus B."/>
        </authorList>
    </citation>
    <scope>NUCLEOTIDE SEQUENCE [LARGE SCALE GENOMIC DNA]</scope>
    <source>
        <strain evidence="8 9">Neff</strain>
    </source>
</reference>
<protein>
    <recommendedName>
        <fullName evidence="2">small monomeric GTPase</fullName>
        <ecNumber evidence="2">3.6.5.2</ecNumber>
    </recommendedName>
</protein>
<dbReference type="PROSITE" id="PS51421">
    <property type="entry name" value="RAS"/>
    <property type="match status" value="1"/>
</dbReference>
<sequence>MREYTLVVLGPGGVGKSAITVQFIHDKFLERYDPTVEDSYRKEIAVDGAACTLDIMDTAGQDEYKALMDQYMKNAHGFLMVYSITSTTSFEAMNKFHESIRRVHPTALPVLLVGNKVDLENDREIQRAEGEEWAKKHHTGFIEVSAKGKINVVETFEWMVRAIDEWRKKHPDLNTQRSAAVGKKKKCTLF</sequence>
<dbReference type="InterPro" id="IPR001806">
    <property type="entry name" value="Small_GTPase"/>
</dbReference>
<dbReference type="EMBL" id="KB007805">
    <property type="protein sequence ID" value="ELR25233.1"/>
    <property type="molecule type" value="Genomic_DNA"/>
</dbReference>
<dbReference type="KEGG" id="acan:ACA1_289860"/>
<dbReference type="PROSITE" id="PS51419">
    <property type="entry name" value="RAB"/>
    <property type="match status" value="1"/>
</dbReference>
<evidence type="ECO:0000256" key="1">
    <source>
        <dbReference type="ARBA" id="ARBA00004236"/>
    </source>
</evidence>
<dbReference type="AlphaFoldDB" id="L8HKN5"/>
<dbReference type="InterPro" id="IPR005225">
    <property type="entry name" value="Small_GTP-bd"/>
</dbReference>
<dbReference type="SMART" id="SM00175">
    <property type="entry name" value="RAB"/>
    <property type="match status" value="1"/>
</dbReference>
<proteinExistence type="predicted"/>
<keyword evidence="3" id="KW-1003">Cell membrane</keyword>
<dbReference type="Gene3D" id="3.40.50.300">
    <property type="entry name" value="P-loop containing nucleotide triphosphate hydrolases"/>
    <property type="match status" value="1"/>
</dbReference>
<dbReference type="Proteomes" id="UP000011083">
    <property type="component" value="Unassembled WGS sequence"/>
</dbReference>
<evidence type="ECO:0000256" key="4">
    <source>
        <dbReference type="ARBA" id="ARBA00022741"/>
    </source>
</evidence>
<dbReference type="InterPro" id="IPR020849">
    <property type="entry name" value="Small_GTPase_Ras-type"/>
</dbReference>
<dbReference type="Pfam" id="PF00071">
    <property type="entry name" value="Ras"/>
    <property type="match status" value="1"/>
</dbReference>
<dbReference type="GO" id="GO:0005886">
    <property type="term" value="C:plasma membrane"/>
    <property type="evidence" value="ECO:0007669"/>
    <property type="project" value="UniProtKB-SubCell"/>
</dbReference>
<dbReference type="SMART" id="SM00173">
    <property type="entry name" value="RAS"/>
    <property type="match status" value="1"/>
</dbReference>
<dbReference type="PANTHER" id="PTHR24070">
    <property type="entry name" value="RAS, DI-RAS, AND RHEB FAMILY MEMBERS OF SMALL GTPASE SUPERFAMILY"/>
    <property type="match status" value="1"/>
</dbReference>
<dbReference type="STRING" id="1257118.L8HKN5"/>
<dbReference type="OMA" id="QVITCNR"/>
<dbReference type="InterPro" id="IPR027417">
    <property type="entry name" value="P-loop_NTPase"/>
</dbReference>
<dbReference type="PRINTS" id="PR00449">
    <property type="entry name" value="RASTRNSFRMNG"/>
</dbReference>
<dbReference type="RefSeq" id="XP_004367988.1">
    <property type="nucleotide sequence ID" value="XM_004367931.1"/>
</dbReference>
<name>L8HKN5_ACACF</name>
<gene>
    <name evidence="8" type="ORF">ACA1_289860</name>
</gene>
<comment type="subcellular location">
    <subcellularLocation>
        <location evidence="1">Cell membrane</location>
    </subcellularLocation>
</comment>
<dbReference type="CDD" id="cd00876">
    <property type="entry name" value="Ras"/>
    <property type="match status" value="1"/>
</dbReference>
<dbReference type="NCBIfam" id="TIGR00231">
    <property type="entry name" value="small_GTP"/>
    <property type="match status" value="1"/>
</dbReference>
<evidence type="ECO:0000256" key="2">
    <source>
        <dbReference type="ARBA" id="ARBA00011984"/>
    </source>
</evidence>
<keyword evidence="9" id="KW-1185">Reference proteome</keyword>
<dbReference type="FunFam" id="3.40.50.300:FF:000343">
    <property type="entry name" value="Ras family gtpase"/>
    <property type="match status" value="1"/>
</dbReference>
<evidence type="ECO:0000256" key="3">
    <source>
        <dbReference type="ARBA" id="ARBA00022475"/>
    </source>
</evidence>
<evidence type="ECO:0000256" key="5">
    <source>
        <dbReference type="ARBA" id="ARBA00022801"/>
    </source>
</evidence>
<dbReference type="SMART" id="SM00176">
    <property type="entry name" value="RAN"/>
    <property type="match status" value="1"/>
</dbReference>
<dbReference type="GeneID" id="14926278"/>
<dbReference type="GO" id="GO:0003925">
    <property type="term" value="F:G protein activity"/>
    <property type="evidence" value="ECO:0007669"/>
    <property type="project" value="UniProtKB-EC"/>
</dbReference>